<protein>
    <submittedName>
        <fullName evidence="14">Cation:proton antiporter</fullName>
    </submittedName>
</protein>
<dbReference type="Gene3D" id="3.40.50.720">
    <property type="entry name" value="NAD(P)-binding Rossmann-like Domain"/>
    <property type="match status" value="1"/>
</dbReference>
<organism evidence="14 15">
    <name type="scientific">Oceanospirillum sediminis</name>
    <dbReference type="NCBI Taxonomy" id="2760088"/>
    <lineage>
        <taxon>Bacteria</taxon>
        <taxon>Pseudomonadati</taxon>
        <taxon>Pseudomonadota</taxon>
        <taxon>Gammaproteobacteria</taxon>
        <taxon>Oceanospirillales</taxon>
        <taxon>Oceanospirillaceae</taxon>
        <taxon>Oceanospirillum</taxon>
    </lineage>
</organism>
<dbReference type="InterPro" id="IPR006153">
    <property type="entry name" value="Cation/H_exchanger_TM"/>
</dbReference>
<proteinExistence type="inferred from homology"/>
<dbReference type="InterPro" id="IPR006037">
    <property type="entry name" value="RCK_C"/>
</dbReference>
<evidence type="ECO:0000256" key="6">
    <source>
        <dbReference type="ARBA" id="ARBA00022692"/>
    </source>
</evidence>
<keyword evidence="10 11" id="KW-0472">Membrane</keyword>
<keyword evidence="5" id="KW-0633">Potassium transport</keyword>
<evidence type="ECO:0000313" key="14">
    <source>
        <dbReference type="EMBL" id="MBB1485270.1"/>
    </source>
</evidence>
<dbReference type="SUPFAM" id="SSF116726">
    <property type="entry name" value="TrkA C-terminal domain-like"/>
    <property type="match status" value="1"/>
</dbReference>
<dbReference type="GO" id="GO:0015297">
    <property type="term" value="F:antiporter activity"/>
    <property type="evidence" value="ECO:0007669"/>
    <property type="project" value="UniProtKB-KW"/>
</dbReference>
<evidence type="ECO:0000256" key="3">
    <source>
        <dbReference type="ARBA" id="ARBA00022448"/>
    </source>
</evidence>
<sequence length="666" mass="73061">MKRNNRLESASYFNQVMIILSGSVISTALLRRFRLPPVLGYLIVGLLIGPYALQLVPGPDDLHFLSEFGLVFLLFSLGLEFSLARMTALRHTVFGLGSAQVALCSLFFWSVLHYVFGMSSEASLITAGALGLSSTAIVTQELTRWNELNSVHGHSAIGILLFQDLAAVLFLIMVPALAGTSDHSFSLAIGLIILKGFVLFIAMLATGKWLMPFIFHEVSKTRSEELFVMTVLLVVLTAAWITHAIGLSMALGAFIAGMMLGESHFKHQIEADIRPFRDILLGLFFVTVGMQLDYQVLISNLHWVVLGSLGLIASKGIMISLLASMLGKDRSSALRTGLVLAQGGEFGFALLTLALANQLLKPGLASLIVAIIVVSIAVTPFLIRFNSRISLMILPDKPFEPSMPHDTRELAEATSELEGHIIVCGFGRVGQTVARFMKKENLPLLALDNDPIRVQEAAGGGENIFYGDSSSRKVLEATGVSRARLIVVTVNEYEQSLAIIRAIRDLNQQVPVVVRTRDDSHLEDLKRAGATEVIPEALEGSLMLVTHVMSQMHIPFRRIARMVQTVRQQRYQLLHGYFHGGHSQLIDKQGNPLLRLHPVQVSPTCFAHNKTIADLKLSQVEILNVHRKNAVIESPDNNFIIQSGDTLILQGMADHIEQAESRLYGG</sequence>
<dbReference type="Pfam" id="PF00999">
    <property type="entry name" value="Na_H_Exchanger"/>
    <property type="match status" value="1"/>
</dbReference>
<feature type="transmembrane region" description="Helical" evidence="11">
    <location>
        <begin position="279"/>
        <end position="297"/>
    </location>
</feature>
<dbReference type="PANTHER" id="PTHR46157:SF4">
    <property type="entry name" value="K(+) EFFLUX ANTIPORTER 3, CHLOROPLASTIC"/>
    <property type="match status" value="1"/>
</dbReference>
<dbReference type="InterPro" id="IPR038770">
    <property type="entry name" value="Na+/solute_symporter_sf"/>
</dbReference>
<keyword evidence="15" id="KW-1185">Reference proteome</keyword>
<dbReference type="GO" id="GO:0008324">
    <property type="term" value="F:monoatomic cation transmembrane transporter activity"/>
    <property type="evidence" value="ECO:0007669"/>
    <property type="project" value="InterPro"/>
</dbReference>
<dbReference type="Pfam" id="PF02254">
    <property type="entry name" value="TrkA_N"/>
    <property type="match status" value="1"/>
</dbReference>
<evidence type="ECO:0000256" key="10">
    <source>
        <dbReference type="ARBA" id="ARBA00023136"/>
    </source>
</evidence>
<feature type="domain" description="RCK C-terminal" evidence="13">
    <location>
        <begin position="583"/>
        <end position="665"/>
    </location>
</feature>
<comment type="subcellular location">
    <subcellularLocation>
        <location evidence="1">Membrane</location>
        <topology evidence="1">Multi-pass membrane protein</topology>
    </subcellularLocation>
</comment>
<keyword evidence="3" id="KW-0813">Transport</keyword>
<dbReference type="NCBIfam" id="TIGR00932">
    <property type="entry name" value="2a37"/>
    <property type="match status" value="1"/>
</dbReference>
<evidence type="ECO:0000256" key="8">
    <source>
        <dbReference type="ARBA" id="ARBA00022989"/>
    </source>
</evidence>
<feature type="transmembrane region" description="Helical" evidence="11">
    <location>
        <begin position="156"/>
        <end position="178"/>
    </location>
</feature>
<evidence type="ECO:0000259" key="13">
    <source>
        <dbReference type="PROSITE" id="PS51202"/>
    </source>
</evidence>
<dbReference type="AlphaFoldDB" id="A0A839IKN3"/>
<feature type="domain" description="RCK N-terminal" evidence="12">
    <location>
        <begin position="418"/>
        <end position="535"/>
    </location>
</feature>
<dbReference type="Gene3D" id="1.20.1530.20">
    <property type="match status" value="1"/>
</dbReference>
<keyword evidence="9" id="KW-0406">Ion transport</keyword>
<feature type="transmembrane region" description="Helical" evidence="11">
    <location>
        <begin position="338"/>
        <end position="357"/>
    </location>
</feature>
<evidence type="ECO:0000256" key="5">
    <source>
        <dbReference type="ARBA" id="ARBA00022538"/>
    </source>
</evidence>
<dbReference type="InterPro" id="IPR036721">
    <property type="entry name" value="RCK_C_sf"/>
</dbReference>
<comment type="similarity">
    <text evidence="2">Belongs to the monovalent cation:proton antiporter 2 (CPA2) transporter (TC 2.A.37) family.</text>
</comment>
<dbReference type="SUPFAM" id="SSF51735">
    <property type="entry name" value="NAD(P)-binding Rossmann-fold domains"/>
    <property type="match status" value="1"/>
</dbReference>
<dbReference type="Proteomes" id="UP000565262">
    <property type="component" value="Unassembled WGS sequence"/>
</dbReference>
<name>A0A839IKN3_9GAMM</name>
<dbReference type="InterPro" id="IPR004771">
    <property type="entry name" value="K/H_exchanger"/>
</dbReference>
<feature type="transmembrane region" description="Helical" evidence="11">
    <location>
        <begin position="62"/>
        <end position="81"/>
    </location>
</feature>
<dbReference type="InterPro" id="IPR003148">
    <property type="entry name" value="RCK_N"/>
</dbReference>
<dbReference type="PANTHER" id="PTHR46157">
    <property type="entry name" value="K(+) EFFLUX ANTIPORTER 3, CHLOROPLASTIC"/>
    <property type="match status" value="1"/>
</dbReference>
<evidence type="ECO:0000256" key="11">
    <source>
        <dbReference type="SAM" id="Phobius"/>
    </source>
</evidence>
<dbReference type="GO" id="GO:0006813">
    <property type="term" value="P:potassium ion transport"/>
    <property type="evidence" value="ECO:0007669"/>
    <property type="project" value="UniProtKB-KW"/>
</dbReference>
<comment type="caution">
    <text evidence="14">The sequence shown here is derived from an EMBL/GenBank/DDBJ whole genome shotgun (WGS) entry which is preliminary data.</text>
</comment>
<dbReference type="InterPro" id="IPR036291">
    <property type="entry name" value="NAD(P)-bd_dom_sf"/>
</dbReference>
<keyword evidence="8 11" id="KW-1133">Transmembrane helix</keyword>
<evidence type="ECO:0000313" key="15">
    <source>
        <dbReference type="Proteomes" id="UP000565262"/>
    </source>
</evidence>
<dbReference type="Gene3D" id="3.30.70.1450">
    <property type="entry name" value="Regulator of K+ conductance, C-terminal domain"/>
    <property type="match status" value="1"/>
</dbReference>
<feature type="transmembrane region" description="Helical" evidence="11">
    <location>
        <begin position="363"/>
        <end position="383"/>
    </location>
</feature>
<feature type="transmembrane region" description="Helical" evidence="11">
    <location>
        <begin position="38"/>
        <end position="56"/>
    </location>
</feature>
<keyword evidence="7" id="KW-0630">Potassium</keyword>
<evidence type="ECO:0000256" key="1">
    <source>
        <dbReference type="ARBA" id="ARBA00004141"/>
    </source>
</evidence>
<evidence type="ECO:0000256" key="7">
    <source>
        <dbReference type="ARBA" id="ARBA00022958"/>
    </source>
</evidence>
<accession>A0A839IKN3</accession>
<feature type="transmembrane region" description="Helical" evidence="11">
    <location>
        <begin position="93"/>
        <end position="116"/>
    </location>
</feature>
<evidence type="ECO:0000256" key="4">
    <source>
        <dbReference type="ARBA" id="ARBA00022449"/>
    </source>
</evidence>
<evidence type="ECO:0000256" key="9">
    <source>
        <dbReference type="ARBA" id="ARBA00023065"/>
    </source>
</evidence>
<keyword evidence="6 11" id="KW-0812">Transmembrane</keyword>
<gene>
    <name evidence="14" type="ORF">H4O21_01375</name>
</gene>
<dbReference type="PROSITE" id="PS51202">
    <property type="entry name" value="RCK_C"/>
    <property type="match status" value="1"/>
</dbReference>
<feature type="transmembrane region" description="Helical" evidence="11">
    <location>
        <begin position="185"/>
        <end position="206"/>
    </location>
</feature>
<dbReference type="GO" id="GO:0005886">
    <property type="term" value="C:plasma membrane"/>
    <property type="evidence" value="ECO:0007669"/>
    <property type="project" value="TreeGrafter"/>
</dbReference>
<reference evidence="14 15" key="1">
    <citation type="submission" date="2020-08" db="EMBL/GenBank/DDBJ databases">
        <title>Oceanospirillum sp. nov. isolated from marine sediment.</title>
        <authorList>
            <person name="Ji X."/>
        </authorList>
    </citation>
    <scope>NUCLEOTIDE SEQUENCE [LARGE SCALE GENOMIC DNA]</scope>
    <source>
        <strain evidence="14 15">D5</strain>
    </source>
</reference>
<evidence type="ECO:0000259" key="12">
    <source>
        <dbReference type="PROSITE" id="PS51201"/>
    </source>
</evidence>
<keyword evidence="4" id="KW-0050">Antiport</keyword>
<evidence type="ECO:0000256" key="2">
    <source>
        <dbReference type="ARBA" id="ARBA00005551"/>
    </source>
</evidence>
<dbReference type="Pfam" id="PF02080">
    <property type="entry name" value="TrkA_C"/>
    <property type="match status" value="1"/>
</dbReference>
<dbReference type="EMBL" id="JACJFM010000001">
    <property type="protein sequence ID" value="MBB1485270.1"/>
    <property type="molecule type" value="Genomic_DNA"/>
</dbReference>
<dbReference type="GO" id="GO:1902600">
    <property type="term" value="P:proton transmembrane transport"/>
    <property type="evidence" value="ECO:0007669"/>
    <property type="project" value="InterPro"/>
</dbReference>
<dbReference type="PROSITE" id="PS51201">
    <property type="entry name" value="RCK_N"/>
    <property type="match status" value="1"/>
</dbReference>
<feature type="transmembrane region" description="Helical" evidence="11">
    <location>
        <begin position="226"/>
        <end position="258"/>
    </location>
</feature>
<feature type="transmembrane region" description="Helical" evidence="11">
    <location>
        <begin position="303"/>
        <end position="326"/>
    </location>
</feature>